<feature type="domain" description="Peptidase S54 rhomboid" evidence="10">
    <location>
        <begin position="62"/>
        <end position="210"/>
    </location>
</feature>
<evidence type="ECO:0000256" key="5">
    <source>
        <dbReference type="ARBA" id="ARBA00022801"/>
    </source>
</evidence>
<keyword evidence="4 9" id="KW-0812">Transmembrane</keyword>
<keyword evidence="5" id="KW-0378">Hydrolase</keyword>
<comment type="similarity">
    <text evidence="2">Belongs to the peptidase S54 family.</text>
</comment>
<evidence type="ECO:0000259" key="10">
    <source>
        <dbReference type="Pfam" id="PF01694"/>
    </source>
</evidence>
<comment type="caution">
    <text evidence="11">The sequence shown here is derived from an EMBL/GenBank/DDBJ whole genome shotgun (WGS) entry which is preliminary data.</text>
</comment>
<evidence type="ECO:0000256" key="8">
    <source>
        <dbReference type="SAM" id="MobiDB-lite"/>
    </source>
</evidence>
<accession>A0A7W7ZSM2</accession>
<feature type="region of interest" description="Disordered" evidence="8">
    <location>
        <begin position="258"/>
        <end position="280"/>
    </location>
</feature>
<evidence type="ECO:0000256" key="3">
    <source>
        <dbReference type="ARBA" id="ARBA00022670"/>
    </source>
</evidence>
<protein>
    <submittedName>
        <fullName evidence="11">Membrane associated rhomboid family serine protease</fullName>
    </submittedName>
</protein>
<evidence type="ECO:0000256" key="4">
    <source>
        <dbReference type="ARBA" id="ARBA00022692"/>
    </source>
</evidence>
<organism evidence="11 12">
    <name type="scientific">Granulicella mallensis</name>
    <dbReference type="NCBI Taxonomy" id="940614"/>
    <lineage>
        <taxon>Bacteria</taxon>
        <taxon>Pseudomonadati</taxon>
        <taxon>Acidobacteriota</taxon>
        <taxon>Terriglobia</taxon>
        <taxon>Terriglobales</taxon>
        <taxon>Acidobacteriaceae</taxon>
        <taxon>Granulicella</taxon>
    </lineage>
</organism>
<name>A0A7W7ZSM2_9BACT</name>
<dbReference type="PANTHER" id="PTHR43066:SF1">
    <property type="entry name" value="RHOMBOID PROTEIN 2"/>
    <property type="match status" value="1"/>
</dbReference>
<reference evidence="11 12" key="1">
    <citation type="submission" date="2020-08" db="EMBL/GenBank/DDBJ databases">
        <title>Genomic Encyclopedia of Type Strains, Phase IV (KMG-V): Genome sequencing to study the core and pangenomes of soil and plant-associated prokaryotes.</title>
        <authorList>
            <person name="Whitman W."/>
        </authorList>
    </citation>
    <scope>NUCLEOTIDE SEQUENCE [LARGE SCALE GENOMIC DNA]</scope>
    <source>
        <strain evidence="11 12">X5P3</strain>
    </source>
</reference>
<dbReference type="AlphaFoldDB" id="A0A7W7ZSM2"/>
<dbReference type="EMBL" id="JACHIO010000016">
    <property type="protein sequence ID" value="MBB5065400.1"/>
    <property type="molecule type" value="Genomic_DNA"/>
</dbReference>
<evidence type="ECO:0000256" key="9">
    <source>
        <dbReference type="SAM" id="Phobius"/>
    </source>
</evidence>
<dbReference type="SUPFAM" id="SSF144091">
    <property type="entry name" value="Rhomboid-like"/>
    <property type="match status" value="1"/>
</dbReference>
<feature type="transmembrane region" description="Helical" evidence="9">
    <location>
        <begin position="106"/>
        <end position="126"/>
    </location>
</feature>
<keyword evidence="7 9" id="KW-0472">Membrane</keyword>
<dbReference type="GO" id="GO:0004252">
    <property type="term" value="F:serine-type endopeptidase activity"/>
    <property type="evidence" value="ECO:0007669"/>
    <property type="project" value="InterPro"/>
</dbReference>
<feature type="transmembrane region" description="Helical" evidence="9">
    <location>
        <begin position="194"/>
        <end position="211"/>
    </location>
</feature>
<dbReference type="InterPro" id="IPR035952">
    <property type="entry name" value="Rhomboid-like_sf"/>
</dbReference>
<evidence type="ECO:0000256" key="6">
    <source>
        <dbReference type="ARBA" id="ARBA00022989"/>
    </source>
</evidence>
<comment type="subcellular location">
    <subcellularLocation>
        <location evidence="1">Membrane</location>
        <topology evidence="1">Multi-pass membrane protein</topology>
    </subcellularLocation>
</comment>
<dbReference type="GO" id="GO:0006508">
    <property type="term" value="P:proteolysis"/>
    <property type="evidence" value="ECO:0007669"/>
    <property type="project" value="UniProtKB-KW"/>
</dbReference>
<dbReference type="PANTHER" id="PTHR43066">
    <property type="entry name" value="RHOMBOID-RELATED PROTEIN"/>
    <property type="match status" value="1"/>
</dbReference>
<keyword evidence="6 9" id="KW-1133">Transmembrane helix</keyword>
<sequence length="280" mass="31960">MAFRSNSPIMLALPPFRGVTRQIILTTLIAFFVMLALALFLRPVEALLMDHLMLHPDDLRHGMIWQLVSWPFMMDGILSLLLALLSIWFFGSAVEDDRGSSWFKEYFLVATIGGGLLITMIAYVLGPHVPAFDITHRASGLWPAVLAIMLAYARFHANEEIRFNFIFKLKAKYLVAIYLLFYLVIALIGGDRFGALTALCTALCGYGYLMLAPKRGLNFAVSEKWFRIRNSRYRAKRRRAAKKFAVYMREQGKDVSIDPSGRYIDPDGNARDPHDKRWMN</sequence>
<evidence type="ECO:0000313" key="12">
    <source>
        <dbReference type="Proteomes" id="UP000584867"/>
    </source>
</evidence>
<evidence type="ECO:0000256" key="7">
    <source>
        <dbReference type="ARBA" id="ARBA00023136"/>
    </source>
</evidence>
<feature type="compositionally biased region" description="Basic and acidic residues" evidence="8">
    <location>
        <begin position="264"/>
        <end position="280"/>
    </location>
</feature>
<dbReference type="RefSeq" id="WP_184258050.1">
    <property type="nucleotide sequence ID" value="NZ_JACHIO010000016.1"/>
</dbReference>
<evidence type="ECO:0000256" key="1">
    <source>
        <dbReference type="ARBA" id="ARBA00004141"/>
    </source>
</evidence>
<dbReference type="Gene3D" id="1.20.1540.10">
    <property type="entry name" value="Rhomboid-like"/>
    <property type="match status" value="1"/>
</dbReference>
<evidence type="ECO:0000313" key="11">
    <source>
        <dbReference type="EMBL" id="MBB5065400.1"/>
    </source>
</evidence>
<dbReference type="Pfam" id="PF01694">
    <property type="entry name" value="Rhomboid"/>
    <property type="match status" value="1"/>
</dbReference>
<gene>
    <name evidence="11" type="ORF">HDF15_003768</name>
</gene>
<keyword evidence="3 11" id="KW-0645">Protease</keyword>
<dbReference type="GO" id="GO:0016020">
    <property type="term" value="C:membrane"/>
    <property type="evidence" value="ECO:0007669"/>
    <property type="project" value="UniProtKB-SubCell"/>
</dbReference>
<feature type="transmembrane region" description="Helical" evidence="9">
    <location>
        <begin position="138"/>
        <end position="157"/>
    </location>
</feature>
<feature type="transmembrane region" description="Helical" evidence="9">
    <location>
        <begin position="70"/>
        <end position="94"/>
    </location>
</feature>
<proteinExistence type="inferred from homology"/>
<dbReference type="InterPro" id="IPR022764">
    <property type="entry name" value="Peptidase_S54_rhomboid_dom"/>
</dbReference>
<dbReference type="Proteomes" id="UP000584867">
    <property type="component" value="Unassembled WGS sequence"/>
</dbReference>
<evidence type="ECO:0000256" key="2">
    <source>
        <dbReference type="ARBA" id="ARBA00009045"/>
    </source>
</evidence>
<feature type="transmembrane region" description="Helical" evidence="9">
    <location>
        <begin position="169"/>
        <end position="188"/>
    </location>
</feature>